<sequence length="168" mass="18445">MSRQNSHCPACGLNRLRTRHASRVHGPKFAGMVTDCPVKRGGCGWSTDSDFLSPIRDLEFRLAAATTTLRTSPLPVAVGAVRRAEHELITGGADLAVIRVCRRRACLGQHGVGAGRVKALRDVSVTTRRLWTDARGAHAYRWYWPMAVVIRAAELAAAEAPPVPWRRE</sequence>
<reference evidence="1 2" key="1">
    <citation type="submission" date="2019-07" db="EMBL/GenBank/DDBJ databases">
        <title>Genome sequencing of the stress-tolerant strain Azospirillum brasilense Az19.</title>
        <authorList>
            <person name="Maroniche G.A."/>
            <person name="Garcia J.E."/>
            <person name="Pagnussat L."/>
            <person name="Amenta M."/>
            <person name="Creus C.M."/>
        </authorList>
    </citation>
    <scope>NUCLEOTIDE SEQUENCE [LARGE SCALE GENOMIC DNA]</scope>
    <source>
        <strain evidence="1 2">Az19</strain>
    </source>
</reference>
<accession>A0A5B0KKP9</accession>
<gene>
    <name evidence="1" type="ORF">FH063_003156</name>
</gene>
<dbReference type="EMBL" id="VEWN01000017">
    <property type="protein sequence ID" value="KAA1053237.1"/>
    <property type="molecule type" value="Genomic_DNA"/>
</dbReference>
<proteinExistence type="predicted"/>
<protein>
    <submittedName>
        <fullName evidence="1">Uncharacterized protein</fullName>
    </submittedName>
</protein>
<dbReference type="AlphaFoldDB" id="A0A5B0KKP9"/>
<evidence type="ECO:0000313" key="2">
    <source>
        <dbReference type="Proteomes" id="UP000325333"/>
    </source>
</evidence>
<dbReference type="Proteomes" id="UP000325333">
    <property type="component" value="Unassembled WGS sequence"/>
</dbReference>
<organism evidence="1 2">
    <name type="scientific">Azospirillum argentinense</name>
    <dbReference type="NCBI Taxonomy" id="2970906"/>
    <lineage>
        <taxon>Bacteria</taxon>
        <taxon>Pseudomonadati</taxon>
        <taxon>Pseudomonadota</taxon>
        <taxon>Alphaproteobacteria</taxon>
        <taxon>Rhodospirillales</taxon>
        <taxon>Azospirillaceae</taxon>
        <taxon>Azospirillum</taxon>
    </lineage>
</organism>
<name>A0A5B0KKP9_9PROT</name>
<evidence type="ECO:0000313" key="1">
    <source>
        <dbReference type="EMBL" id="KAA1053237.1"/>
    </source>
</evidence>
<comment type="caution">
    <text evidence="1">The sequence shown here is derived from an EMBL/GenBank/DDBJ whole genome shotgun (WGS) entry which is preliminary data.</text>
</comment>